<evidence type="ECO:0000313" key="3">
    <source>
        <dbReference type="Proteomes" id="UP001310022"/>
    </source>
</evidence>
<organism evidence="2 3">
    <name type="scientific">Persicobacter diffluens</name>
    <dbReference type="NCBI Taxonomy" id="981"/>
    <lineage>
        <taxon>Bacteria</taxon>
        <taxon>Pseudomonadati</taxon>
        <taxon>Bacteroidota</taxon>
        <taxon>Cytophagia</taxon>
        <taxon>Cytophagales</taxon>
        <taxon>Persicobacteraceae</taxon>
        <taxon>Persicobacter</taxon>
    </lineage>
</organism>
<dbReference type="EMBL" id="BQKE01000004">
    <property type="protein sequence ID" value="GJM64047.1"/>
    <property type="molecule type" value="Genomic_DNA"/>
</dbReference>
<accession>A0AAN5AMQ6</accession>
<dbReference type="Proteomes" id="UP001310022">
    <property type="component" value="Unassembled WGS sequence"/>
</dbReference>
<sequence length="138" mass="16233">MNIFKGQDLIAFIAKFQSDIECQEYLAAHKWYHGYTCRKSGHGASQGRKNHSRTFNKCSHTESPRANTLFHKVKFGIRKTFFICFEMYTSTKRFSARYLAKRYSIAEKKRECLCSKCGWQWNQVNNIRSRVLSTLTNL</sequence>
<protein>
    <submittedName>
        <fullName evidence="2">Uncharacterized protein</fullName>
    </submittedName>
</protein>
<reference evidence="2 3" key="1">
    <citation type="submission" date="2021-12" db="EMBL/GenBank/DDBJ databases">
        <title>Genome sequencing of bacteria with rrn-lacking chromosome and rrn-plasmid.</title>
        <authorList>
            <person name="Anda M."/>
            <person name="Iwasaki W."/>
        </authorList>
    </citation>
    <scope>NUCLEOTIDE SEQUENCE [LARGE SCALE GENOMIC DNA]</scope>
    <source>
        <strain evidence="2 3">NBRC 15940</strain>
    </source>
</reference>
<name>A0AAN5AMQ6_9BACT</name>
<dbReference type="AlphaFoldDB" id="A0AAN5AMQ6"/>
<evidence type="ECO:0000313" key="2">
    <source>
        <dbReference type="EMBL" id="GJM64047.1"/>
    </source>
</evidence>
<comment type="caution">
    <text evidence="2">The sequence shown here is derived from an EMBL/GenBank/DDBJ whole genome shotgun (WGS) entry which is preliminary data.</text>
</comment>
<keyword evidence="3" id="KW-1185">Reference proteome</keyword>
<proteinExistence type="predicted"/>
<evidence type="ECO:0000256" key="1">
    <source>
        <dbReference type="SAM" id="MobiDB-lite"/>
    </source>
</evidence>
<feature type="region of interest" description="Disordered" evidence="1">
    <location>
        <begin position="41"/>
        <end position="61"/>
    </location>
</feature>
<gene>
    <name evidence="2" type="ORF">PEDI_45990</name>
</gene>